<dbReference type="CDD" id="cd01335">
    <property type="entry name" value="Radical_SAM"/>
    <property type="match status" value="1"/>
</dbReference>
<proteinExistence type="predicted"/>
<gene>
    <name evidence="2" type="ORF">WKV44_04175</name>
</gene>
<dbReference type="InterPro" id="IPR018768">
    <property type="entry name" value="DUF2344"/>
</dbReference>
<keyword evidence="3" id="KW-1185">Reference proteome</keyword>
<dbReference type="InterPro" id="IPR023404">
    <property type="entry name" value="rSAM_horseshoe"/>
</dbReference>
<dbReference type="NCBIfam" id="TIGR03936">
    <property type="entry name" value="sam_1_link_chp"/>
    <property type="match status" value="1"/>
</dbReference>
<comment type="caution">
    <text evidence="2">The sequence shown here is derived from an EMBL/GenBank/DDBJ whole genome shotgun (WGS) entry which is preliminary data.</text>
</comment>
<evidence type="ECO:0000259" key="1">
    <source>
        <dbReference type="PROSITE" id="PS51918"/>
    </source>
</evidence>
<dbReference type="Proteomes" id="UP001466331">
    <property type="component" value="Unassembled WGS sequence"/>
</dbReference>
<protein>
    <submittedName>
        <fullName evidence="2">TIGR03936 family radical SAM-associated protein</fullName>
    </submittedName>
</protein>
<dbReference type="PROSITE" id="PS51918">
    <property type="entry name" value="RADICAL_SAM"/>
    <property type="match status" value="1"/>
</dbReference>
<dbReference type="SFLD" id="SFLDS00029">
    <property type="entry name" value="Radical_SAM"/>
    <property type="match status" value="1"/>
</dbReference>
<organism evidence="2 3">
    <name type="scientific">Rarispira pelagica</name>
    <dbReference type="NCBI Taxonomy" id="3141764"/>
    <lineage>
        <taxon>Bacteria</taxon>
        <taxon>Pseudomonadati</taxon>
        <taxon>Spirochaetota</taxon>
        <taxon>Spirochaetia</taxon>
        <taxon>Winmispirales</taxon>
        <taxon>Winmispiraceae</taxon>
        <taxon>Rarispira</taxon>
    </lineage>
</organism>
<dbReference type="Pfam" id="PF19864">
    <property type="entry name" value="Radical_SAM_N2"/>
    <property type="match status" value="1"/>
</dbReference>
<dbReference type="InterPro" id="IPR045784">
    <property type="entry name" value="Radical_SAM_N2"/>
</dbReference>
<dbReference type="SFLD" id="SFLDG01082">
    <property type="entry name" value="B12-binding_domain_containing"/>
    <property type="match status" value="1"/>
</dbReference>
<dbReference type="PANTHER" id="PTHR42731:SF1">
    <property type="entry name" value="RADICAL SAM DOMAIN PROTEIN"/>
    <property type="match status" value="1"/>
</dbReference>
<sequence>MIYTNVRNPIQYMGGEAGISHKSFSRDNLNIVLCFPDKYEIGMANSAIKYLYTRLNSYPHINCERVFIPDTDMEQSLQMNNEELLSLETRTPIKKFDILAVSIGYELCFTNIFTLLSSSNIPIFTSDRKETDPVVIIGGPAVTNPLPFSDFVDFAFIGEFEELGESFFSSINIFEIRKYSKRNSIINHFKNSTNCWFPGKKEKTYRAIWKNFGEKSFKIKFPVPSIKISQDNGTVEIMRGCPNGCRFCHAGFFYRPQRIKSIVNIYQEVFWLYNYYGYRDITLASLSSGDYPQIGELVDNLNAIFADENISFALPSLKINSFSLELLDKISVGRKSGLTFAIETPYEKGQVQINKNIDKNKIINILNLAKERGWRSAKFYFMLGLPGNLDDPSEVKGIIDFINNIYEKTKLNLSISLGTFVPKPHTPFQWAGQLSPEEASLRIKEILDAFIYNKRIKISYHNPLQSLIEGIISRGTHVSGEICYKAWSRGARFDAWDDYLKEDIWLNLFNKEYNDYVNYIVSKKELETELPWDNINIGLSKNYLKKEYLLSNEKQYTDICVDTCSHPCGICNSKIRIKNNSNGQLLKPLIFKHFVSYDTTAIVYMRFFKEKTAQFISQRNLVDVFQKSLTRAGFKLKHSNGFSPHPIMEFLNPTPIGVESLDEMIKFEILTSKWGVLDVMLKTRYLNQFFPEGISIKEVKLFTYKKGNKKPSSISSLHIGNKYRIYSENMKEILDKLKDSIFGDKIAIKKDTLVISLVPEKKPLTIKKLIEITSEFPVHITKEESILKIGNYTLNSHQFLHSLKYSIEYP</sequence>
<accession>A0ABU9UAP4</accession>
<dbReference type="PANTHER" id="PTHR42731">
    <property type="entry name" value="SLL1084 PROTEIN"/>
    <property type="match status" value="1"/>
</dbReference>
<dbReference type="RefSeq" id="WP_420069186.1">
    <property type="nucleotide sequence ID" value="NZ_JBCHKQ010000002.1"/>
</dbReference>
<dbReference type="EMBL" id="JBCHKQ010000002">
    <property type="protein sequence ID" value="MEM5947736.1"/>
    <property type="molecule type" value="Genomic_DNA"/>
</dbReference>
<dbReference type="Pfam" id="PF04055">
    <property type="entry name" value="Radical_SAM"/>
    <property type="match status" value="1"/>
</dbReference>
<reference evidence="2 3" key="1">
    <citation type="submission" date="2024-03" db="EMBL/GenBank/DDBJ databases">
        <title>Ignisphaera cupida sp. nov., a hyperthermophilic hydrolytic archaeon from a hot spring of Kamchatka, and proposal of Ignisphaeraceae fam. nov.</title>
        <authorList>
            <person name="Podosokorskaya O.A."/>
            <person name="Elcheninov A.G."/>
            <person name="Maltseva A.I."/>
            <person name="Zayulina K.S."/>
            <person name="Novikov A."/>
            <person name="Merkel A.Y."/>
        </authorList>
    </citation>
    <scope>NUCLEOTIDE SEQUENCE [LARGE SCALE GENOMIC DNA]</scope>
    <source>
        <strain evidence="2 3">38H-sp</strain>
    </source>
</reference>
<feature type="domain" description="Radical SAM core" evidence="1">
    <location>
        <begin position="227"/>
        <end position="457"/>
    </location>
</feature>
<dbReference type="InterPro" id="IPR058240">
    <property type="entry name" value="rSAM_sf"/>
</dbReference>
<dbReference type="InterPro" id="IPR006638">
    <property type="entry name" value="Elp3/MiaA/NifB-like_rSAM"/>
</dbReference>
<dbReference type="Pfam" id="PF10105">
    <property type="entry name" value="DUF2344"/>
    <property type="match status" value="1"/>
</dbReference>
<dbReference type="Gene3D" id="3.80.30.20">
    <property type="entry name" value="tm_1862 like domain"/>
    <property type="match status" value="1"/>
</dbReference>
<dbReference type="SMART" id="SM00729">
    <property type="entry name" value="Elp3"/>
    <property type="match status" value="1"/>
</dbReference>
<evidence type="ECO:0000313" key="3">
    <source>
        <dbReference type="Proteomes" id="UP001466331"/>
    </source>
</evidence>
<name>A0ABU9UAP4_9SPIR</name>
<dbReference type="InterPro" id="IPR007197">
    <property type="entry name" value="rSAM"/>
</dbReference>
<evidence type="ECO:0000313" key="2">
    <source>
        <dbReference type="EMBL" id="MEM5947736.1"/>
    </source>
</evidence>
<dbReference type="SUPFAM" id="SSF102114">
    <property type="entry name" value="Radical SAM enzymes"/>
    <property type="match status" value="1"/>
</dbReference>